<dbReference type="Proteomes" id="UP000328092">
    <property type="component" value="Unassembled WGS sequence"/>
</dbReference>
<reference evidence="1" key="1">
    <citation type="submission" date="2019-02" db="EMBL/GenBank/DDBJ databases">
        <authorList>
            <person name="Pothier F.J."/>
        </authorList>
    </citation>
    <scope>NUCLEOTIDE SEQUENCE</scope>
    <source>
        <strain evidence="1">CI-1B</strain>
    </source>
</reference>
<evidence type="ECO:0000313" key="1">
    <source>
        <dbReference type="EMBL" id="VIO78162.1"/>
    </source>
</evidence>
<evidence type="ECO:0008006" key="3">
    <source>
        <dbReference type="Google" id="ProtNLM"/>
    </source>
</evidence>
<dbReference type="AlphaFoldDB" id="A0A508TVD8"/>
<organism evidence="1 2">
    <name type="scientific">Bradyrhizobium ivorense</name>
    <dbReference type="NCBI Taxonomy" id="2511166"/>
    <lineage>
        <taxon>Bacteria</taxon>
        <taxon>Pseudomonadati</taxon>
        <taxon>Pseudomonadota</taxon>
        <taxon>Alphaproteobacteria</taxon>
        <taxon>Hyphomicrobiales</taxon>
        <taxon>Nitrobacteraceae</taxon>
        <taxon>Bradyrhizobium</taxon>
    </lineage>
</organism>
<sequence length="553" mass="60850">MDRVVEMYFLPPIAVARVGGSDTPLEAFVWDTDISTHGAHQTVIKPAVTLKVAADGSVEPYIPNEIRFRDGDQLRPAAPFFELWLKIQSGPDGETRDEPATPSLLAHLGVSTKNLLFKVAVGNCKAERRTRSPACSFIARLEVRGTDHGRKPLHAVSPYTSGETPLVASDRPIPLGSFQVMKPAAGSGAEVTRMGVDLSQIRVRFTPARGEVYGPPEAIAGPSSPVQPGEIVPAAALPGKIYEIVPERNRILNSETPWSTYIMDEKGQTDPQPCDSYDGADVGNWQSWGVVDDTCDGTITAELAIRGVRFVANARVLSGVPDFAPDRRPFVSLAGDLADRQLPPLEVSEKTRRETSTEIADLFSRVFETATLMNLDAQRYKAVLINTNDPPPPNYPGLPQIGDGMMTRDDVPYVDLIPVELGSNKVEQESDGVPFRPLPYTDVAKVAHAPLTDEISLQDFLRTRAEHVRRLVRPPYGRFWQLDQAPGKVPNPLFRDSRVSRDSLHDMRMPPFMRDSDENPLSLTWRDYDALMRYIALLEAEDAAAAPSQPSND</sequence>
<proteinExistence type="predicted"/>
<name>A0A508TVD8_9BRAD</name>
<accession>A0A508TVD8</accession>
<dbReference type="OrthoDB" id="336698at2"/>
<evidence type="ECO:0000313" key="2">
    <source>
        <dbReference type="Proteomes" id="UP000328092"/>
    </source>
</evidence>
<gene>
    <name evidence="1" type="ORF">CI1B_72660</name>
</gene>
<dbReference type="EMBL" id="CAADFC020000030">
    <property type="protein sequence ID" value="VIO78162.1"/>
    <property type="molecule type" value="Genomic_DNA"/>
</dbReference>
<dbReference type="RefSeq" id="WP_139863828.1">
    <property type="nucleotide sequence ID" value="NZ_CAADFC020000030.1"/>
</dbReference>
<protein>
    <recommendedName>
        <fullName evidence="3">L-lysine 6-oxidase</fullName>
    </recommendedName>
</protein>
<comment type="caution">
    <text evidence="1">The sequence shown here is derived from an EMBL/GenBank/DDBJ whole genome shotgun (WGS) entry which is preliminary data.</text>
</comment>
<keyword evidence="2" id="KW-1185">Reference proteome</keyword>